<comment type="function">
    <text evidence="9">Splits internally a 1,3-beta-glucan molecule and transfers the newly generated reducing end (the donor) to the non-reducing end of another 1,3-beta-glucan molecule (the acceptor) forming a 1,3-beta linkage, resulting in the elongation of 1,3-beta-glucan chains in the cell wall.</text>
</comment>
<dbReference type="GO" id="GO:0098552">
    <property type="term" value="C:side of membrane"/>
    <property type="evidence" value="ECO:0007669"/>
    <property type="project" value="UniProtKB-KW"/>
</dbReference>
<evidence type="ECO:0000313" key="13">
    <source>
        <dbReference type="EMBL" id="TVY32102.1"/>
    </source>
</evidence>
<feature type="domain" description="X8" evidence="12">
    <location>
        <begin position="389"/>
        <end position="481"/>
    </location>
</feature>
<comment type="subcellular location">
    <subcellularLocation>
        <location evidence="1 9">Cell membrane</location>
        <topology evidence="1 9">Lipid-anchor</topology>
        <topology evidence="1 9">GPI-anchor</topology>
    </subcellularLocation>
</comment>
<evidence type="ECO:0000259" key="12">
    <source>
        <dbReference type="SMART" id="SM00768"/>
    </source>
</evidence>
<evidence type="ECO:0000256" key="2">
    <source>
        <dbReference type="ARBA" id="ARBA00007528"/>
    </source>
</evidence>
<keyword evidence="7" id="KW-0325">Glycoprotein</keyword>
<gene>
    <name evidence="13" type="ORF">LSUB1_G008565</name>
</gene>
<evidence type="ECO:0000256" key="5">
    <source>
        <dbReference type="ARBA" id="ARBA00023136"/>
    </source>
</evidence>
<dbReference type="GO" id="GO:0071970">
    <property type="term" value="P:fungal-type cell wall (1-&gt;3)-beta-D-glucan biosynthetic process"/>
    <property type="evidence" value="ECO:0007669"/>
    <property type="project" value="TreeGrafter"/>
</dbReference>
<dbReference type="EC" id="2.4.1.-" evidence="9"/>
<proteinExistence type="inferred from homology"/>
<dbReference type="GO" id="GO:0031505">
    <property type="term" value="P:fungal-type cell wall organization"/>
    <property type="evidence" value="ECO:0007669"/>
    <property type="project" value="TreeGrafter"/>
</dbReference>
<keyword evidence="11" id="KW-1133">Transmembrane helix</keyword>
<keyword evidence="9 13" id="KW-0808">Transferase</keyword>
<dbReference type="GO" id="GO:0005886">
    <property type="term" value="C:plasma membrane"/>
    <property type="evidence" value="ECO:0007669"/>
    <property type="project" value="UniProtKB-SubCell"/>
</dbReference>
<evidence type="ECO:0000256" key="3">
    <source>
        <dbReference type="ARBA" id="ARBA00022622"/>
    </source>
</evidence>
<name>A0A8H8U5G0_9HELO</name>
<comment type="caution">
    <text evidence="13">The sequence shown here is derived from an EMBL/GenBank/DDBJ whole genome shotgun (WGS) entry which is preliminary data.</text>
</comment>
<feature type="region of interest" description="Disordered" evidence="10">
    <location>
        <begin position="491"/>
        <end position="516"/>
    </location>
</feature>
<evidence type="ECO:0000256" key="11">
    <source>
        <dbReference type="SAM" id="Phobius"/>
    </source>
</evidence>
<feature type="transmembrane region" description="Helical" evidence="11">
    <location>
        <begin position="525"/>
        <end position="548"/>
    </location>
</feature>
<dbReference type="GO" id="GO:0042124">
    <property type="term" value="F:1,3-beta-glucanosyltransferase activity"/>
    <property type="evidence" value="ECO:0007669"/>
    <property type="project" value="TreeGrafter"/>
</dbReference>
<dbReference type="FunFam" id="3.20.20.80:FF:000038">
    <property type="entry name" value="1,3-beta-glucanosyltransferase"/>
    <property type="match status" value="1"/>
</dbReference>
<dbReference type="Pfam" id="PF03198">
    <property type="entry name" value="Glyco_hydro_72"/>
    <property type="match status" value="1"/>
</dbReference>
<keyword evidence="5 9" id="KW-0472">Membrane</keyword>
<dbReference type="Gene3D" id="1.20.58.1040">
    <property type="match status" value="1"/>
</dbReference>
<evidence type="ECO:0000256" key="9">
    <source>
        <dbReference type="RuleBase" id="RU361209"/>
    </source>
</evidence>
<feature type="compositionally biased region" description="Low complexity" evidence="10">
    <location>
        <begin position="491"/>
        <end position="512"/>
    </location>
</feature>
<dbReference type="Proteomes" id="UP000462212">
    <property type="component" value="Unassembled WGS sequence"/>
</dbReference>
<dbReference type="PANTHER" id="PTHR31468">
    <property type="entry name" value="1,3-BETA-GLUCANOSYLTRANSFERASE GAS1"/>
    <property type="match status" value="1"/>
</dbReference>
<reference evidence="13 14" key="1">
    <citation type="submission" date="2018-05" db="EMBL/GenBank/DDBJ databases">
        <title>Genome sequencing and assembly of the regulated plant pathogen Lachnellula willkommii and related sister species for the development of diagnostic species identification markers.</title>
        <authorList>
            <person name="Giroux E."/>
            <person name="Bilodeau G."/>
        </authorList>
    </citation>
    <scope>NUCLEOTIDE SEQUENCE [LARGE SCALE GENOMIC DNA]</scope>
    <source>
        <strain evidence="13 14">CBS 197.66</strain>
    </source>
</reference>
<feature type="signal peptide" evidence="9">
    <location>
        <begin position="1"/>
        <end position="21"/>
    </location>
</feature>
<protein>
    <recommendedName>
        <fullName evidence="9">1,3-beta-glucanosyltransferase</fullName>
        <ecNumber evidence="9">2.4.1.-</ecNumber>
    </recommendedName>
</protein>
<evidence type="ECO:0000256" key="8">
    <source>
        <dbReference type="ARBA" id="ARBA00023288"/>
    </source>
</evidence>
<evidence type="ECO:0000256" key="10">
    <source>
        <dbReference type="SAM" id="MobiDB-lite"/>
    </source>
</evidence>
<accession>A0A8H8U5G0</accession>
<dbReference type="Pfam" id="PF07983">
    <property type="entry name" value="X8"/>
    <property type="match status" value="1"/>
</dbReference>
<sequence>MGKSTLLLTAAASLLFSGASATLDPIVIKGSKFFFSSNDTQFFIKGVAYQAGFNPSTSGSTSSNSTTKYTDPLGDVDSCTRDIPELQKLGANTIRTYAIDPTADHSKCMALLDAAGIYVISDLGEPSNSIDRSDPQWTTTLYDRYTSVVDAMATYSNVIGFFAGNEVPNNLTYTGSAAIVKAAVRDTKAYIKQKNYRTMGVGYAADDDQTVRAQVASYLNCGDVDSSIDFWGYNIYEWCGTDATFESSGYSTRVTEFSTYSVPSFFAEYGCNKNAGGAAQRKFTEVAALYGDNMTSVFSGGIVYEYFEETNDFGLVKVSDDASSVSELDDFGAFQTAIASVTPSGVSKGSYTATNTQAACPAVGTNWNAATPLPPTPDKDVCACMVQSLSCTAKSSVTVADVGPLFNNVIYNGPGFTNNTGIVVNTTAGIYGPYSGCNATEKLSWAMNAYYLAQNSLDTACDFGGNATIVSNPSPASTCSSLMAAATSANSGSTVGTGSGTASKSGAASSTTKKSEGGMTVGATLGISTAFMTGFTLLAAFSGAGMILL</sequence>
<dbReference type="EMBL" id="QGMJ01001149">
    <property type="protein sequence ID" value="TVY32102.1"/>
    <property type="molecule type" value="Genomic_DNA"/>
</dbReference>
<evidence type="ECO:0000256" key="4">
    <source>
        <dbReference type="ARBA" id="ARBA00022729"/>
    </source>
</evidence>
<evidence type="ECO:0000256" key="1">
    <source>
        <dbReference type="ARBA" id="ARBA00004609"/>
    </source>
</evidence>
<feature type="chain" id="PRO_5034672540" description="1,3-beta-glucanosyltransferase" evidence="9">
    <location>
        <begin position="22"/>
        <end position="549"/>
    </location>
</feature>
<evidence type="ECO:0000256" key="7">
    <source>
        <dbReference type="ARBA" id="ARBA00023180"/>
    </source>
</evidence>
<dbReference type="Gene3D" id="3.20.20.80">
    <property type="entry name" value="Glycosidases"/>
    <property type="match status" value="1"/>
</dbReference>
<dbReference type="AlphaFoldDB" id="A0A8H8U5G0"/>
<dbReference type="OrthoDB" id="421038at2759"/>
<dbReference type="PANTHER" id="PTHR31468:SF2">
    <property type="entry name" value="1,3-BETA-GLUCANOSYLTRANSFERASE GAS1"/>
    <property type="match status" value="1"/>
</dbReference>
<keyword evidence="8 9" id="KW-0449">Lipoprotein</keyword>
<keyword evidence="4 9" id="KW-0732">Signal</keyword>
<organism evidence="13 14">
    <name type="scientific">Lachnellula subtilissima</name>
    <dbReference type="NCBI Taxonomy" id="602034"/>
    <lineage>
        <taxon>Eukaryota</taxon>
        <taxon>Fungi</taxon>
        <taxon>Dikarya</taxon>
        <taxon>Ascomycota</taxon>
        <taxon>Pezizomycotina</taxon>
        <taxon>Leotiomycetes</taxon>
        <taxon>Helotiales</taxon>
        <taxon>Lachnaceae</taxon>
        <taxon>Lachnellula</taxon>
    </lineage>
</organism>
<dbReference type="InterPro" id="IPR004886">
    <property type="entry name" value="Glucanosyltransferase"/>
</dbReference>
<keyword evidence="6" id="KW-1015">Disulfide bond</keyword>
<comment type="similarity">
    <text evidence="2 9">Belongs to the glycosyl hydrolase 72 family.</text>
</comment>
<keyword evidence="11" id="KW-0812">Transmembrane</keyword>
<evidence type="ECO:0000313" key="14">
    <source>
        <dbReference type="Proteomes" id="UP000462212"/>
    </source>
</evidence>
<dbReference type="InterPro" id="IPR017853">
    <property type="entry name" value="GH"/>
</dbReference>
<keyword evidence="14" id="KW-1185">Reference proteome</keyword>
<keyword evidence="3 9" id="KW-0336">GPI-anchor</keyword>
<dbReference type="SMART" id="SM00768">
    <property type="entry name" value="X8"/>
    <property type="match status" value="1"/>
</dbReference>
<dbReference type="InterPro" id="IPR012946">
    <property type="entry name" value="X8"/>
</dbReference>
<evidence type="ECO:0000256" key="6">
    <source>
        <dbReference type="ARBA" id="ARBA00023157"/>
    </source>
</evidence>
<dbReference type="SUPFAM" id="SSF51445">
    <property type="entry name" value="(Trans)glycosidases"/>
    <property type="match status" value="1"/>
</dbReference>